<dbReference type="GO" id="GO:1904158">
    <property type="term" value="P:axonemal central apparatus assembly"/>
    <property type="evidence" value="ECO:0007669"/>
    <property type="project" value="TreeGrafter"/>
</dbReference>
<gene>
    <name evidence="1" type="ORF">PXEA_LOCUS25020</name>
</gene>
<comment type="caution">
    <text evidence="1">The sequence shown here is derived from an EMBL/GenBank/DDBJ whole genome shotgun (WGS) entry which is preliminary data.</text>
</comment>
<dbReference type="GO" id="GO:0005930">
    <property type="term" value="C:axoneme"/>
    <property type="evidence" value="ECO:0007669"/>
    <property type="project" value="TreeGrafter"/>
</dbReference>
<protein>
    <submittedName>
        <fullName evidence="1">Uncharacterized protein</fullName>
    </submittedName>
</protein>
<dbReference type="OrthoDB" id="442692at2759"/>
<name>A0A3S5ATC9_9PLAT</name>
<sequence length="107" mass="12156">MLCKLEGWNKLSLTLTGLCVPPTLVKEVQQFQCPVRQTDTRLLQIANRTYIPWCLSPVFDGDRQWTGPETFEVEAQSTRAYEVTYHPLTMSLDGKKHQVNSVSLANS</sequence>
<accession>A0A3S5ATC9</accession>
<evidence type="ECO:0000313" key="2">
    <source>
        <dbReference type="Proteomes" id="UP000784294"/>
    </source>
</evidence>
<dbReference type="GO" id="GO:0003341">
    <property type="term" value="P:cilium movement"/>
    <property type="evidence" value="ECO:0007669"/>
    <property type="project" value="TreeGrafter"/>
</dbReference>
<keyword evidence="2" id="KW-1185">Reference proteome</keyword>
<reference evidence="1" key="1">
    <citation type="submission" date="2018-11" db="EMBL/GenBank/DDBJ databases">
        <authorList>
            <consortium name="Pathogen Informatics"/>
        </authorList>
    </citation>
    <scope>NUCLEOTIDE SEQUENCE</scope>
</reference>
<evidence type="ECO:0000313" key="1">
    <source>
        <dbReference type="EMBL" id="VEL31580.1"/>
    </source>
</evidence>
<dbReference type="InterPro" id="IPR033305">
    <property type="entry name" value="Hydin-like"/>
</dbReference>
<dbReference type="PANTHER" id="PTHR23053:SF0">
    <property type="entry name" value="HYDROCEPHALUS-INDUCING PROTEIN HOMOLOG"/>
    <property type="match status" value="1"/>
</dbReference>
<dbReference type="Proteomes" id="UP000784294">
    <property type="component" value="Unassembled WGS sequence"/>
</dbReference>
<organism evidence="1 2">
    <name type="scientific">Protopolystoma xenopodis</name>
    <dbReference type="NCBI Taxonomy" id="117903"/>
    <lineage>
        <taxon>Eukaryota</taxon>
        <taxon>Metazoa</taxon>
        <taxon>Spiralia</taxon>
        <taxon>Lophotrochozoa</taxon>
        <taxon>Platyhelminthes</taxon>
        <taxon>Monogenea</taxon>
        <taxon>Polyopisthocotylea</taxon>
        <taxon>Polystomatidea</taxon>
        <taxon>Polystomatidae</taxon>
        <taxon>Protopolystoma</taxon>
    </lineage>
</organism>
<proteinExistence type="predicted"/>
<dbReference type="PANTHER" id="PTHR23053">
    <property type="entry name" value="DLEC1 DELETED IN LUNG AND ESOPHAGEAL CANCER 1"/>
    <property type="match status" value="1"/>
</dbReference>
<dbReference type="EMBL" id="CAAALY010124158">
    <property type="protein sequence ID" value="VEL31580.1"/>
    <property type="molecule type" value="Genomic_DNA"/>
</dbReference>
<dbReference type="AlphaFoldDB" id="A0A3S5ATC9"/>